<evidence type="ECO:0000256" key="15">
    <source>
        <dbReference type="ARBA" id="ARBA00022548"/>
    </source>
</evidence>
<feature type="compositionally biased region" description="Low complexity" evidence="43">
    <location>
        <begin position="97"/>
        <end position="106"/>
    </location>
</feature>
<dbReference type="GO" id="GO:0004806">
    <property type="term" value="F:triacylglycerol lipase activity"/>
    <property type="evidence" value="ECO:0007669"/>
    <property type="project" value="TreeGrafter"/>
</dbReference>
<evidence type="ECO:0000256" key="33">
    <source>
        <dbReference type="ARBA" id="ARBA00048386"/>
    </source>
</evidence>
<comment type="catalytic activity">
    <reaction evidence="36">
        <text>all-trans-retinyl hexadecanoate + H2O = all-trans-retinol + hexadecanoate + H(+)</text>
        <dbReference type="Rhea" id="RHEA:13933"/>
        <dbReference type="ChEBI" id="CHEBI:7896"/>
        <dbReference type="ChEBI" id="CHEBI:15377"/>
        <dbReference type="ChEBI" id="CHEBI:15378"/>
        <dbReference type="ChEBI" id="CHEBI:17336"/>
        <dbReference type="ChEBI" id="CHEBI:17616"/>
    </reaction>
    <physiologicalReaction direction="left-to-right" evidence="36">
        <dbReference type="Rhea" id="RHEA:13934"/>
    </physiologicalReaction>
</comment>
<gene>
    <name evidence="46" type="primary">LIPE</name>
</gene>
<evidence type="ECO:0000256" key="20">
    <source>
        <dbReference type="ARBA" id="ARBA00023098"/>
    </source>
</evidence>
<evidence type="ECO:0000256" key="32">
    <source>
        <dbReference type="ARBA" id="ARBA00047674"/>
    </source>
</evidence>
<comment type="subunit">
    <text evidence="27">Monomer and homodimer. Interacts with CAVIN1 in the adipocyte cytoplasm. Interacts with PLIN5.</text>
</comment>
<comment type="catalytic activity">
    <reaction evidence="1">
        <text>a triacylglycerol + H2O = a diacylglycerol + a fatty acid + H(+)</text>
        <dbReference type="Rhea" id="RHEA:12044"/>
        <dbReference type="ChEBI" id="CHEBI:15377"/>
        <dbReference type="ChEBI" id="CHEBI:15378"/>
        <dbReference type="ChEBI" id="CHEBI:17855"/>
        <dbReference type="ChEBI" id="CHEBI:18035"/>
        <dbReference type="ChEBI" id="CHEBI:28868"/>
        <dbReference type="EC" id="3.1.1.79"/>
    </reaction>
</comment>
<evidence type="ECO:0000256" key="30">
    <source>
        <dbReference type="ARBA" id="ARBA00047476"/>
    </source>
</evidence>
<dbReference type="EC" id="3.1.1.79" evidence="10"/>
<comment type="catalytic activity">
    <reaction evidence="41">
        <text>1,2-di-(9Z-octadecenoyl)-sn-glycerol + H2O = (9Z-octadecenoyl)-glycerol + (9Z)-octadecenoate + H(+)</text>
        <dbReference type="Rhea" id="RHEA:39935"/>
        <dbReference type="ChEBI" id="CHEBI:15377"/>
        <dbReference type="ChEBI" id="CHEBI:15378"/>
        <dbReference type="ChEBI" id="CHEBI:30823"/>
        <dbReference type="ChEBI" id="CHEBI:52333"/>
        <dbReference type="ChEBI" id="CHEBI:75937"/>
    </reaction>
    <physiologicalReaction direction="left-to-right" evidence="41">
        <dbReference type="Rhea" id="RHEA:39936"/>
    </physiologicalReaction>
</comment>
<evidence type="ECO:0000256" key="9">
    <source>
        <dbReference type="ARBA" id="ARBA00010515"/>
    </source>
</evidence>
<evidence type="ECO:0000256" key="18">
    <source>
        <dbReference type="ARBA" id="ARBA00022801"/>
    </source>
</evidence>
<evidence type="ECO:0000256" key="5">
    <source>
        <dbReference type="ARBA" id="ARBA00004502"/>
    </source>
</evidence>
<feature type="compositionally biased region" description="Low complexity" evidence="43">
    <location>
        <begin position="1021"/>
        <end position="1032"/>
    </location>
</feature>
<keyword evidence="14" id="KW-0963">Cytoplasm</keyword>
<evidence type="ECO:0000256" key="25">
    <source>
        <dbReference type="ARBA" id="ARBA00030031"/>
    </source>
</evidence>
<sequence>MKPGRATPPEREVTTVEPGSKSVSRPDLELKPPQTPITQPEPGPKVTATAQPASKTHQPPSTPHEAAPQQRPLTQQETLAQQGAESQQEISTQQNSALQQKLLAPQEPAPQQSPPMHREPSSQEEAASQQGPGPGKESETQQEPEMREAHVAQPEPGPAQQPPAQQEAGSTPPSQPRPGPKNGSPVQTESIFQERLRQSDPIAQQRAPARGAKSQLRSLTEWGFLSKLHQISAQRPASEWRTFYDWVTDSDSEPDVGSPLKSSSSAKRSGTVAQGMKLAFKGKHELASGYGGTSAHGKKTGSQNHRHYRDTASRLTHSMDLHTMTQSLVTLAEDNMAFFSSQGPGETARRLSGVFAGIREQALGLEPALGRLLSVAHLFDLDAETPANGYRSLVHTARCCLAHLLHKSRYVASNRRSIFFRTSHNLAELEAYLAALTQLRALAYYAQRLLATNRPGGLFFEGDEGLIAEFLREYVTLHKGCFYGRCLGFQFTPAIRPFLQTISIGLVSFGEHYKRNETGLGVTASSLFTSGRFAIDPELRGAEFERIIQNLDVHFWKAFWNITEIEVLSSLANMTSATVRVSRLLSLPPEAFEMPLTTDPKLTVTISPPLAHSGPGPVLVRLISYDLREGQDSEELSSLVKSEGPRSLDLRPRPQQAPRSQSLVVHIHGGGFVAQTSRSHEPYLKSWAQELGVPILSIDYSLAPEAPFPRALEECFYAYCWAVKHCALLGSTGERICLAGDSAGGNLCFTVSLRAAAYGVRVPDGIMAAYPATMLQSTASPSRLLSLMDPLLPLSVLTKCVSAYAGKATTQSWGPGEALDTGVLQGRGLAPRLPGLRKGSLRLLVPTESHANSVPTAEPMRRSVSEAALAQPEGPLGTDSLKSLTLRDLSLKGSSDTSDTPELSLSAETLGPSTPSEVNFLVGPEDAPEAKARDELSTKDRGCGARAAFPEGFHPRRSSQGAARMPLCSSPIVKNPFMSPLLASDSMLQSLPPVHIVVSARLAQSARPGAGALLLCLAPPAPPESSANVPSSGNPFLIQQSQKDSPGLPHLGTPLP</sequence>
<comment type="catalytic activity">
    <reaction evidence="38">
        <text>a monoacylglycerol + H2O = glycerol + a fatty acid + H(+)</text>
        <dbReference type="Rhea" id="RHEA:15245"/>
        <dbReference type="ChEBI" id="CHEBI:15377"/>
        <dbReference type="ChEBI" id="CHEBI:15378"/>
        <dbReference type="ChEBI" id="CHEBI:17408"/>
        <dbReference type="ChEBI" id="CHEBI:17754"/>
        <dbReference type="ChEBI" id="CHEBI:28868"/>
        <dbReference type="EC" id="3.1.1.79"/>
    </reaction>
</comment>
<evidence type="ECO:0000256" key="12">
    <source>
        <dbReference type="ARBA" id="ARBA00015845"/>
    </source>
</evidence>
<evidence type="ECO:0000256" key="41">
    <source>
        <dbReference type="ARBA" id="ARBA00049519"/>
    </source>
</evidence>
<comment type="pathway">
    <text evidence="7">Glycerolipid metabolism; triacylglycerol degradation.</text>
</comment>
<feature type="compositionally biased region" description="Pro residues" evidence="43">
    <location>
        <begin position="33"/>
        <end position="43"/>
    </location>
</feature>
<keyword evidence="20" id="KW-0443">Lipid metabolism</keyword>
<evidence type="ECO:0000256" key="23">
    <source>
        <dbReference type="ARBA" id="ARBA00023221"/>
    </source>
</evidence>
<feature type="compositionally biased region" description="Basic and acidic residues" evidence="43">
    <location>
        <begin position="643"/>
        <end position="652"/>
    </location>
</feature>
<keyword evidence="16" id="KW-0597">Phosphoprotein</keyword>
<feature type="domain" description="Hormone-sensitive lipase N-terminal" evidence="44">
    <location>
        <begin position="325"/>
        <end position="632"/>
    </location>
</feature>
<dbReference type="AlphaFoldDB" id="A0A452T2V1"/>
<comment type="subcellular location">
    <subcellularLocation>
        <location evidence="3">Cell membrane</location>
    </subcellularLocation>
    <subcellularLocation>
        <location evidence="6">Cytoplasm</location>
        <location evidence="6">Cytosol</location>
    </subcellularLocation>
    <subcellularLocation>
        <location evidence="5">Lipid droplet</location>
    </subcellularLocation>
    <subcellularLocation>
        <location evidence="4">Membrane</location>
        <location evidence="4">Caveola</location>
    </subcellularLocation>
</comment>
<keyword evidence="17" id="KW-0551">Lipid droplet</keyword>
<dbReference type="GeneTree" id="ENSGT00730000111056"/>
<comment type="catalytic activity">
    <reaction evidence="35">
        <text>1,2-di-(9Z-octadecenoyl)-glycerol + H2O = (9Z-octadecenoyl)-glycerol + (9Z)-octadecenoate + H(+)</text>
        <dbReference type="Rhea" id="RHEA:38455"/>
        <dbReference type="ChEBI" id="CHEBI:15377"/>
        <dbReference type="ChEBI" id="CHEBI:15378"/>
        <dbReference type="ChEBI" id="CHEBI:30823"/>
        <dbReference type="ChEBI" id="CHEBI:52323"/>
        <dbReference type="ChEBI" id="CHEBI:75937"/>
    </reaction>
    <physiologicalReaction direction="left-to-right" evidence="35">
        <dbReference type="Rhea" id="RHEA:38456"/>
    </physiologicalReaction>
</comment>
<dbReference type="Ensembl" id="ENSUMAT00000002756.1">
    <property type="protein sequence ID" value="ENSUMAP00000002220.1"/>
    <property type="gene ID" value="ENSUMAG00000001964.1"/>
</dbReference>
<evidence type="ECO:0000256" key="36">
    <source>
        <dbReference type="ARBA" id="ARBA00049053"/>
    </source>
</evidence>
<evidence type="ECO:0000256" key="3">
    <source>
        <dbReference type="ARBA" id="ARBA00004236"/>
    </source>
</evidence>
<keyword evidence="23" id="KW-0753">Steroid metabolism</keyword>
<proteinExistence type="inferred from homology"/>
<feature type="region of interest" description="Disordered" evidence="43">
    <location>
        <begin position="251"/>
        <end position="271"/>
    </location>
</feature>
<keyword evidence="15" id="KW-0153">Cholesterol metabolism</keyword>
<organism evidence="46">
    <name type="scientific">Ursus maritimus</name>
    <name type="common">Polar bear</name>
    <name type="synonym">Thalarctos maritimus</name>
    <dbReference type="NCBI Taxonomy" id="29073"/>
    <lineage>
        <taxon>Eukaryota</taxon>
        <taxon>Metazoa</taxon>
        <taxon>Chordata</taxon>
        <taxon>Craniata</taxon>
        <taxon>Vertebrata</taxon>
        <taxon>Euteleostomi</taxon>
        <taxon>Mammalia</taxon>
        <taxon>Eutheria</taxon>
        <taxon>Laurasiatheria</taxon>
        <taxon>Carnivora</taxon>
        <taxon>Caniformia</taxon>
        <taxon>Ursidae</taxon>
        <taxon>Ursus</taxon>
    </lineage>
</organism>
<dbReference type="InterPro" id="IPR010468">
    <property type="entry name" value="HSL_N"/>
</dbReference>
<feature type="compositionally biased region" description="Basic and acidic residues" evidence="43">
    <location>
        <begin position="136"/>
        <end position="150"/>
    </location>
</feature>
<feature type="region of interest" description="Disordered" evidence="43">
    <location>
        <begin position="634"/>
        <end position="659"/>
    </location>
</feature>
<comment type="catalytic activity">
    <reaction evidence="37">
        <text>2,3-di-(9Z)-octadecenoyl-sn-glycerol + H2O = 2-(9Z-octadecenoyl)-glycerol + (9Z)-octadecenoate + H(+)</text>
        <dbReference type="Rhea" id="RHEA:38383"/>
        <dbReference type="ChEBI" id="CHEBI:15377"/>
        <dbReference type="ChEBI" id="CHEBI:15378"/>
        <dbReference type="ChEBI" id="CHEBI:30823"/>
        <dbReference type="ChEBI" id="CHEBI:73990"/>
        <dbReference type="ChEBI" id="CHEBI:75824"/>
    </reaction>
    <physiologicalReaction direction="left-to-right" evidence="37">
        <dbReference type="Rhea" id="RHEA:38384"/>
    </physiologicalReaction>
</comment>
<evidence type="ECO:0000256" key="39">
    <source>
        <dbReference type="ARBA" id="ARBA00049372"/>
    </source>
</evidence>
<dbReference type="InterPro" id="IPR002168">
    <property type="entry name" value="Lipase_GDXG_HIS_AS"/>
</dbReference>
<evidence type="ECO:0000256" key="35">
    <source>
        <dbReference type="ARBA" id="ARBA00048674"/>
    </source>
</evidence>
<feature type="compositionally biased region" description="Polar residues" evidence="43">
    <location>
        <begin position="1033"/>
        <end position="1044"/>
    </location>
</feature>
<dbReference type="GO" id="GO:0005829">
    <property type="term" value="C:cytosol"/>
    <property type="evidence" value="ECO:0007669"/>
    <property type="project" value="UniProtKB-SubCell"/>
</dbReference>
<comment type="pathway">
    <text evidence="8">Lipid metabolism.</text>
</comment>
<evidence type="ECO:0000256" key="19">
    <source>
        <dbReference type="ARBA" id="ARBA00022963"/>
    </source>
</evidence>
<evidence type="ECO:0000256" key="27">
    <source>
        <dbReference type="ARBA" id="ARBA00046695"/>
    </source>
</evidence>
<dbReference type="OMA" id="RESLTEX"/>
<evidence type="ECO:0000256" key="43">
    <source>
        <dbReference type="SAM" id="MobiDB-lite"/>
    </source>
</evidence>
<evidence type="ECO:0000259" key="45">
    <source>
        <dbReference type="Pfam" id="PF07859"/>
    </source>
</evidence>
<comment type="catalytic activity">
    <reaction evidence="33">
        <text>1,2,3-tri-(9Z-octadecenoyl)-glycerol + H2O = di-(9Z)-octadecenoylglycerol + (9Z)-octadecenoate + H(+)</text>
        <dbReference type="Rhea" id="RHEA:38575"/>
        <dbReference type="ChEBI" id="CHEBI:15377"/>
        <dbReference type="ChEBI" id="CHEBI:15378"/>
        <dbReference type="ChEBI" id="CHEBI:30823"/>
        <dbReference type="ChEBI" id="CHEBI:53753"/>
        <dbReference type="ChEBI" id="CHEBI:75945"/>
    </reaction>
    <physiologicalReaction direction="left-to-right" evidence="33">
        <dbReference type="Rhea" id="RHEA:38576"/>
    </physiologicalReaction>
</comment>
<evidence type="ECO:0000256" key="4">
    <source>
        <dbReference type="ARBA" id="ARBA00004345"/>
    </source>
</evidence>
<evidence type="ECO:0000256" key="26">
    <source>
        <dbReference type="ARBA" id="ARBA00031112"/>
    </source>
</evidence>
<evidence type="ECO:0000256" key="22">
    <source>
        <dbReference type="ARBA" id="ARBA00023166"/>
    </source>
</evidence>
<comment type="catalytic activity">
    <reaction evidence="24">
        <text>1-O-hexadecyl-2-acetyl-sn-glycerol + H2O = 1-O-hexadecyl-sn-glycerol + acetate + H(+)</text>
        <dbReference type="Rhea" id="RHEA:38563"/>
        <dbReference type="ChEBI" id="CHEBI:15377"/>
        <dbReference type="ChEBI" id="CHEBI:15378"/>
        <dbReference type="ChEBI" id="CHEBI:30089"/>
        <dbReference type="ChEBI" id="CHEBI:34115"/>
        <dbReference type="ChEBI" id="CHEBI:75936"/>
    </reaction>
    <physiologicalReaction direction="left-to-right" evidence="24">
        <dbReference type="Rhea" id="RHEA:38564"/>
    </physiologicalReaction>
</comment>
<comment type="catalytic activity">
    <reaction evidence="39">
        <text>1,3-di-(9Z-octadecenoyl)-glycerol + H2O = 1-(9Z-octadecenoyl)-glycerol + (9Z)-octadecenoate + H(+)</text>
        <dbReference type="Rhea" id="RHEA:39939"/>
        <dbReference type="ChEBI" id="CHEBI:15377"/>
        <dbReference type="ChEBI" id="CHEBI:15378"/>
        <dbReference type="ChEBI" id="CHEBI:30823"/>
        <dbReference type="ChEBI" id="CHEBI:75342"/>
        <dbReference type="ChEBI" id="CHEBI:75735"/>
    </reaction>
    <physiologicalReaction direction="left-to-right" evidence="39">
        <dbReference type="Rhea" id="RHEA:39940"/>
    </physiologicalReaction>
</comment>
<keyword evidence="13" id="KW-1003">Cell membrane</keyword>
<evidence type="ECO:0000256" key="14">
    <source>
        <dbReference type="ARBA" id="ARBA00022490"/>
    </source>
</evidence>
<dbReference type="FunFam" id="3.40.50.1820:FF:000110">
    <property type="entry name" value="Hormone-sensitive lipase"/>
    <property type="match status" value="1"/>
</dbReference>
<comment type="catalytic activity">
    <reaction evidence="31">
        <text>cholesteryl (9Z-octadecenoate) + H2O = cholesterol + (9Z)-octadecenoate + H(+)</text>
        <dbReference type="Rhea" id="RHEA:33875"/>
        <dbReference type="ChEBI" id="CHEBI:15377"/>
        <dbReference type="ChEBI" id="CHEBI:15378"/>
        <dbReference type="ChEBI" id="CHEBI:16113"/>
        <dbReference type="ChEBI" id="CHEBI:30823"/>
        <dbReference type="ChEBI" id="CHEBI:46898"/>
    </reaction>
    <physiologicalReaction direction="left-to-right" evidence="31">
        <dbReference type="Rhea" id="RHEA:33876"/>
    </physiologicalReaction>
</comment>
<evidence type="ECO:0000256" key="42">
    <source>
        <dbReference type="PROSITE-ProRule" id="PRU10038"/>
    </source>
</evidence>
<feature type="compositionally biased region" description="Polar residues" evidence="43">
    <location>
        <begin position="71"/>
        <end position="96"/>
    </location>
</feature>
<evidence type="ECO:0000256" key="31">
    <source>
        <dbReference type="ARBA" id="ARBA00047653"/>
    </source>
</evidence>
<dbReference type="GO" id="GO:0005811">
    <property type="term" value="C:lipid droplet"/>
    <property type="evidence" value="ECO:0007669"/>
    <property type="project" value="UniProtKB-SubCell"/>
</dbReference>
<evidence type="ECO:0000256" key="38">
    <source>
        <dbReference type="ARBA" id="ARBA00049208"/>
    </source>
</evidence>
<keyword evidence="22" id="KW-1207">Sterol metabolism</keyword>
<comment type="catalytic activity">
    <reaction evidence="32">
        <text>a diacylglycerol + H2O = a monoacylglycerol + a fatty acid + H(+)</text>
        <dbReference type="Rhea" id="RHEA:32731"/>
        <dbReference type="ChEBI" id="CHEBI:15377"/>
        <dbReference type="ChEBI" id="CHEBI:15378"/>
        <dbReference type="ChEBI" id="CHEBI:17408"/>
        <dbReference type="ChEBI" id="CHEBI:18035"/>
        <dbReference type="ChEBI" id="CHEBI:28868"/>
        <dbReference type="EC" id="3.1.1.79"/>
    </reaction>
</comment>
<evidence type="ECO:0000256" key="28">
    <source>
        <dbReference type="ARBA" id="ARBA00047438"/>
    </source>
</evidence>
<evidence type="ECO:0000259" key="44">
    <source>
        <dbReference type="Pfam" id="PF06350"/>
    </source>
</evidence>
<dbReference type="Pfam" id="PF06350">
    <property type="entry name" value="HSL_N"/>
    <property type="match status" value="1"/>
</dbReference>
<feature type="region of interest" description="Disordered" evidence="43">
    <location>
        <begin position="1"/>
        <end position="214"/>
    </location>
</feature>
<dbReference type="PANTHER" id="PTHR23025:SF3">
    <property type="entry name" value="HORMONE-SENSITIVE LIPASE"/>
    <property type="match status" value="1"/>
</dbReference>
<evidence type="ECO:0000256" key="40">
    <source>
        <dbReference type="ARBA" id="ARBA00049461"/>
    </source>
</evidence>
<comment type="catalytic activity">
    <reaction evidence="34">
        <text>1,2-di-(9Z-octadecenoyl)-glycerol + (9Z)-octadecenoate + H(+) = 1,2,3-tri-(9Z-octadecenoyl)-glycerol + H2O</text>
        <dbReference type="Rhea" id="RHEA:38379"/>
        <dbReference type="ChEBI" id="CHEBI:15377"/>
        <dbReference type="ChEBI" id="CHEBI:15378"/>
        <dbReference type="ChEBI" id="CHEBI:30823"/>
        <dbReference type="ChEBI" id="CHEBI:52323"/>
        <dbReference type="ChEBI" id="CHEBI:53753"/>
    </reaction>
    <physiologicalReaction direction="right-to-left" evidence="34">
        <dbReference type="Rhea" id="RHEA:38381"/>
    </physiologicalReaction>
</comment>
<evidence type="ECO:0000256" key="34">
    <source>
        <dbReference type="ARBA" id="ARBA00048657"/>
    </source>
</evidence>
<comment type="similarity">
    <text evidence="9">Belongs to the 'GDXG' lipolytic enzyme family.</text>
</comment>
<dbReference type="Pfam" id="PF07859">
    <property type="entry name" value="Abhydrolase_3"/>
    <property type="match status" value="1"/>
</dbReference>
<dbReference type="GO" id="GO:0047372">
    <property type="term" value="F:monoacylglycerol lipase activity"/>
    <property type="evidence" value="ECO:0007669"/>
    <property type="project" value="UniProtKB-EC"/>
</dbReference>
<comment type="catalytic activity">
    <reaction evidence="30">
        <text>2-(5Z,8Z,11Z,14Z-eicosatetraenoyl)-glycerol + H2O = glycerol + (5Z,8Z,11Z,14Z)-eicosatetraenoate + H(+)</text>
        <dbReference type="Rhea" id="RHEA:26132"/>
        <dbReference type="ChEBI" id="CHEBI:15377"/>
        <dbReference type="ChEBI" id="CHEBI:15378"/>
        <dbReference type="ChEBI" id="CHEBI:17754"/>
        <dbReference type="ChEBI" id="CHEBI:32395"/>
        <dbReference type="ChEBI" id="CHEBI:52392"/>
    </reaction>
    <physiologicalReaction direction="left-to-right" evidence="30">
        <dbReference type="Rhea" id="RHEA:26133"/>
    </physiologicalReaction>
</comment>
<evidence type="ECO:0000256" key="17">
    <source>
        <dbReference type="ARBA" id="ARBA00022677"/>
    </source>
</evidence>
<dbReference type="InterPro" id="IPR013094">
    <property type="entry name" value="AB_hydrolase_3"/>
</dbReference>
<dbReference type="PANTHER" id="PTHR23025">
    <property type="entry name" value="TRIACYLGLYCEROL LIPASE"/>
    <property type="match status" value="1"/>
</dbReference>
<evidence type="ECO:0000256" key="13">
    <source>
        <dbReference type="ARBA" id="ARBA00022475"/>
    </source>
</evidence>
<dbReference type="PROSITE" id="PS01173">
    <property type="entry name" value="LIPASE_GDXG_HIS"/>
    <property type="match status" value="1"/>
</dbReference>
<keyword evidence="18" id="KW-0378">Hydrolase</keyword>
<reference evidence="46" key="1">
    <citation type="submission" date="2019-03" db="UniProtKB">
        <authorList>
            <consortium name="Ensembl"/>
        </authorList>
    </citation>
    <scope>IDENTIFICATION</scope>
</reference>
<evidence type="ECO:0000256" key="11">
    <source>
        <dbReference type="ARBA" id="ARBA00013254"/>
    </source>
</evidence>
<feature type="compositionally biased region" description="Low complexity" evidence="43">
    <location>
        <begin position="258"/>
        <end position="269"/>
    </location>
</feature>
<evidence type="ECO:0000256" key="8">
    <source>
        <dbReference type="ARBA" id="ARBA00005189"/>
    </source>
</evidence>
<comment type="catalytic activity">
    <reaction evidence="40">
        <text>2-(9Z-octadecenoyl)-glycerol + H2O = glycerol + (9Z)-octadecenoate + H(+)</text>
        <dbReference type="Rhea" id="RHEA:38491"/>
        <dbReference type="ChEBI" id="CHEBI:15377"/>
        <dbReference type="ChEBI" id="CHEBI:15378"/>
        <dbReference type="ChEBI" id="CHEBI:17754"/>
        <dbReference type="ChEBI" id="CHEBI:30823"/>
        <dbReference type="ChEBI" id="CHEBI:73990"/>
    </reaction>
    <physiologicalReaction direction="left-to-right" evidence="40">
        <dbReference type="Rhea" id="RHEA:38492"/>
    </physiologicalReaction>
</comment>
<dbReference type="PROSITE" id="PS01174">
    <property type="entry name" value="LIPASE_GDXG_SER"/>
    <property type="match status" value="1"/>
</dbReference>
<evidence type="ECO:0000256" key="1">
    <source>
        <dbReference type="ARBA" id="ARBA00000803"/>
    </source>
</evidence>
<comment type="catalytic activity">
    <reaction evidence="28">
        <text>1-(9Z-octadecenoyl)-glycerol + H2O = glycerol + (9Z)-octadecenoate + H(+)</text>
        <dbReference type="Rhea" id="RHEA:38487"/>
        <dbReference type="ChEBI" id="CHEBI:15377"/>
        <dbReference type="ChEBI" id="CHEBI:15378"/>
        <dbReference type="ChEBI" id="CHEBI:17754"/>
        <dbReference type="ChEBI" id="CHEBI:30823"/>
        <dbReference type="ChEBI" id="CHEBI:75342"/>
    </reaction>
    <physiologicalReaction direction="left-to-right" evidence="28">
        <dbReference type="Rhea" id="RHEA:38488"/>
    </physiologicalReaction>
</comment>
<evidence type="ECO:0000256" key="21">
    <source>
        <dbReference type="ARBA" id="ARBA00023136"/>
    </source>
</evidence>
<comment type="catalytic activity">
    <reaction evidence="29">
        <text>1,2-di-(9Z-octadecenoyl)-glycerol + H2O = 2-(9Z-octadecenoyl)-glycerol + (9Z)-octadecenoate + H(+)</text>
        <dbReference type="Rhea" id="RHEA:38659"/>
        <dbReference type="ChEBI" id="CHEBI:15377"/>
        <dbReference type="ChEBI" id="CHEBI:15378"/>
        <dbReference type="ChEBI" id="CHEBI:30823"/>
        <dbReference type="ChEBI" id="CHEBI:52323"/>
        <dbReference type="ChEBI" id="CHEBI:73990"/>
    </reaction>
    <physiologicalReaction direction="left-to-right" evidence="29">
        <dbReference type="Rhea" id="RHEA:38660"/>
    </physiologicalReaction>
</comment>
<comment type="catalytic activity">
    <reaction evidence="2">
        <text>Hydrolyzes glycerol monoesters of long-chain fatty acids.</text>
        <dbReference type="EC" id="3.1.1.23"/>
    </reaction>
</comment>
<dbReference type="GO" id="GO:0004771">
    <property type="term" value="F:sterol ester esterase activity"/>
    <property type="evidence" value="ECO:0007669"/>
    <property type="project" value="TreeGrafter"/>
</dbReference>
<evidence type="ECO:0000256" key="7">
    <source>
        <dbReference type="ARBA" id="ARBA00004879"/>
    </source>
</evidence>
<feature type="compositionally biased region" description="Polar residues" evidence="43">
    <location>
        <begin position="48"/>
        <end position="59"/>
    </location>
</feature>
<dbReference type="Gene3D" id="3.40.50.1820">
    <property type="entry name" value="alpha/beta hydrolase"/>
    <property type="match status" value="1"/>
</dbReference>
<feature type="compositionally biased region" description="Polar residues" evidence="43">
    <location>
        <begin position="892"/>
        <end position="915"/>
    </location>
</feature>
<evidence type="ECO:0000256" key="6">
    <source>
        <dbReference type="ARBA" id="ARBA00004514"/>
    </source>
</evidence>
<protein>
    <recommendedName>
        <fullName evidence="12">Hormone-sensitive lipase</fullName>
        <ecNumber evidence="11">3.1.1.23</ecNumber>
        <ecNumber evidence="10">3.1.1.79</ecNumber>
    </recommendedName>
    <alternativeName>
        <fullName evidence="26">Monoacylglycerol lipase LIPE</fullName>
    </alternativeName>
    <alternativeName>
        <fullName evidence="25">Retinyl ester hydrolase</fullName>
    </alternativeName>
</protein>
<keyword evidence="21" id="KW-0472">Membrane</keyword>
<feature type="domain" description="Alpha/beta hydrolase fold-3" evidence="45">
    <location>
        <begin position="664"/>
        <end position="811"/>
    </location>
</feature>
<dbReference type="EC" id="3.1.1.23" evidence="11"/>
<evidence type="ECO:0000256" key="2">
    <source>
        <dbReference type="ARBA" id="ARBA00001613"/>
    </source>
</evidence>
<evidence type="ECO:0000256" key="10">
    <source>
        <dbReference type="ARBA" id="ARBA00013088"/>
    </source>
</evidence>
<dbReference type="SUPFAM" id="SSF53474">
    <property type="entry name" value="alpha/beta-Hydrolases"/>
    <property type="match status" value="1"/>
</dbReference>
<dbReference type="UniPathway" id="UPA00256"/>
<dbReference type="GO" id="GO:0019433">
    <property type="term" value="P:triglyceride catabolic process"/>
    <property type="evidence" value="ECO:0007669"/>
    <property type="project" value="UniProtKB-UniPathway"/>
</dbReference>
<evidence type="ECO:0000256" key="37">
    <source>
        <dbReference type="ARBA" id="ARBA00049143"/>
    </source>
</evidence>
<evidence type="ECO:0000256" key="16">
    <source>
        <dbReference type="ARBA" id="ARBA00022553"/>
    </source>
</evidence>
<evidence type="ECO:0000256" key="24">
    <source>
        <dbReference type="ARBA" id="ARBA00023406"/>
    </source>
</evidence>
<feature type="active site" evidence="42">
    <location>
        <position position="742"/>
    </location>
</feature>
<feature type="region of interest" description="Disordered" evidence="43">
    <location>
        <begin position="1021"/>
        <end position="1056"/>
    </location>
</feature>
<dbReference type="GO" id="GO:0005901">
    <property type="term" value="C:caveola"/>
    <property type="evidence" value="ECO:0007669"/>
    <property type="project" value="UniProtKB-SubCell"/>
</dbReference>
<dbReference type="GO" id="GO:0008203">
    <property type="term" value="P:cholesterol metabolic process"/>
    <property type="evidence" value="ECO:0007669"/>
    <property type="project" value="UniProtKB-KW"/>
</dbReference>
<name>A0A452T2V1_URSMA</name>
<accession>A0A452T2V1</accession>
<evidence type="ECO:0000313" key="46">
    <source>
        <dbReference type="Ensembl" id="ENSUMAP00000002220"/>
    </source>
</evidence>
<keyword evidence="19" id="KW-0442">Lipid degradation</keyword>
<feature type="region of interest" description="Disordered" evidence="43">
    <location>
        <begin position="847"/>
        <end position="915"/>
    </location>
</feature>
<dbReference type="InterPro" id="IPR033140">
    <property type="entry name" value="Lipase_GDXG_put_SER_AS"/>
</dbReference>
<evidence type="ECO:0000256" key="29">
    <source>
        <dbReference type="ARBA" id="ARBA00047458"/>
    </source>
</evidence>
<dbReference type="InterPro" id="IPR029058">
    <property type="entry name" value="AB_hydrolase_fold"/>
</dbReference>